<accession>A0A1D2MG15</accession>
<sequence length="559" mass="62223">MKNVRVCYPSGSISLNEPKPCDAEIIWLGSDSRAASQIHTFSNVESSTLTTIKVEDANHVCVLCRSPKVDELRLGPLYFGEDLTAHYFCLLFAAGLVQKGDDSEGILGFLPVDIKQEAKRAFRLKCVFCRSIGAASGCCEKKCKTSFHFRCGLDNGIAYHFMGNYECYCVNHAKFTPAKEPPPDQECPVCLCTISKGESSVSASCCKSAVFHKECIQQMAFSAGYFFKCPTCNAQPNFQEEMRKQGVFVPEQDASWELEPNAFQELLFTYSTCDAETCECPRGRNYGARKGGWVLAPVQRLWSSGTHRHCGNLKTMDGWTCASCLEVGARAEQNKSVVKTVPEAPPPPEVNQPSTSAAARLRNVLASAFQSESSSSSPEETHDTPDDLNLNLALIHISPECQDYFPFGRAEIKKMAQKGNILMDWKNRDLAVSLVDVFDLRMPPPPEPNPAPPRQRPFKPAGTCTSQGRRLKRFRIRTLWSRGVVKKYKSAARVQPRPEKPKRKVKVVRENQQECLTPPAAQVEGELLEPRVLRSVNIDLKVPLTMPLRNLSTVNFLIV</sequence>
<keyword evidence="4" id="KW-0479">Metal-binding</keyword>
<proteinExistence type="predicted"/>
<comment type="caution">
    <text evidence="13">The sequence shown here is derived from an EMBL/GenBank/DDBJ whole genome shotgun (WGS) entry which is preliminary data.</text>
</comment>
<keyword evidence="3" id="KW-0808">Transferase</keyword>
<evidence type="ECO:0000256" key="6">
    <source>
        <dbReference type="ARBA" id="ARBA00022786"/>
    </source>
</evidence>
<evidence type="ECO:0000256" key="10">
    <source>
        <dbReference type="SAM" id="MobiDB-lite"/>
    </source>
</evidence>
<evidence type="ECO:0000256" key="2">
    <source>
        <dbReference type="ARBA" id="ARBA00004906"/>
    </source>
</evidence>
<dbReference type="AlphaFoldDB" id="A0A1D2MG15"/>
<evidence type="ECO:0000256" key="7">
    <source>
        <dbReference type="ARBA" id="ARBA00022833"/>
    </source>
</evidence>
<feature type="compositionally biased region" description="Pro residues" evidence="10">
    <location>
        <begin position="443"/>
        <end position="455"/>
    </location>
</feature>
<dbReference type="InterPro" id="IPR059102">
    <property type="entry name" value="PHD_PHF7/G2E3-like"/>
</dbReference>
<comment type="pathway">
    <text evidence="2">Protein modification; protein ubiquitination.</text>
</comment>
<keyword evidence="7" id="KW-0862">Zinc</keyword>
<keyword evidence="5 9" id="KW-0863">Zinc-finger</keyword>
<gene>
    <name evidence="13" type="ORF">Ocin01_14772</name>
</gene>
<feature type="region of interest" description="Disordered" evidence="10">
    <location>
        <begin position="443"/>
        <end position="465"/>
    </location>
</feature>
<dbReference type="Gene3D" id="3.30.40.10">
    <property type="entry name" value="Zinc/RING finger domain, C3HC4 (zinc finger)"/>
    <property type="match status" value="3"/>
</dbReference>
<dbReference type="InterPro" id="IPR011011">
    <property type="entry name" value="Znf_FYVE_PHD"/>
</dbReference>
<evidence type="ECO:0000259" key="11">
    <source>
        <dbReference type="PROSITE" id="PS50089"/>
    </source>
</evidence>
<dbReference type="InterPro" id="IPR051188">
    <property type="entry name" value="PHD-type_Zinc_Finger"/>
</dbReference>
<keyword evidence="8" id="KW-0539">Nucleus</keyword>
<evidence type="ECO:0000256" key="9">
    <source>
        <dbReference type="PROSITE-ProRule" id="PRU00175"/>
    </source>
</evidence>
<evidence type="ECO:0000313" key="13">
    <source>
        <dbReference type="EMBL" id="ODM91913.1"/>
    </source>
</evidence>
<evidence type="ECO:0000256" key="1">
    <source>
        <dbReference type="ARBA" id="ARBA00004123"/>
    </source>
</evidence>
<dbReference type="STRING" id="48709.A0A1D2MG15"/>
<dbReference type="InterPro" id="IPR034732">
    <property type="entry name" value="EPHD"/>
</dbReference>
<dbReference type="GO" id="GO:0008270">
    <property type="term" value="F:zinc ion binding"/>
    <property type="evidence" value="ECO:0007669"/>
    <property type="project" value="UniProtKB-KW"/>
</dbReference>
<evidence type="ECO:0000256" key="5">
    <source>
        <dbReference type="ARBA" id="ARBA00022771"/>
    </source>
</evidence>
<dbReference type="CDD" id="cd15669">
    <property type="entry name" value="ePHD_PHF7_G2E3_like"/>
    <property type="match status" value="1"/>
</dbReference>
<dbReference type="PANTHER" id="PTHR12420:SF42">
    <property type="entry name" value="G2_M PHASE-SPECIFIC E3 UBIQUITIN-PROTEIN LIGASE"/>
    <property type="match status" value="1"/>
</dbReference>
<dbReference type="Proteomes" id="UP000094527">
    <property type="component" value="Unassembled WGS sequence"/>
</dbReference>
<dbReference type="SUPFAM" id="SSF57850">
    <property type="entry name" value="RING/U-box"/>
    <property type="match status" value="1"/>
</dbReference>
<dbReference type="PROSITE" id="PS51805">
    <property type="entry name" value="EPHD"/>
    <property type="match status" value="1"/>
</dbReference>
<dbReference type="PANTHER" id="PTHR12420">
    <property type="entry name" value="PHD FINGER PROTEIN"/>
    <property type="match status" value="1"/>
</dbReference>
<dbReference type="InterPro" id="IPR001841">
    <property type="entry name" value="Znf_RING"/>
</dbReference>
<organism evidence="13 14">
    <name type="scientific">Orchesella cincta</name>
    <name type="common">Springtail</name>
    <name type="synonym">Podura cincta</name>
    <dbReference type="NCBI Taxonomy" id="48709"/>
    <lineage>
        <taxon>Eukaryota</taxon>
        <taxon>Metazoa</taxon>
        <taxon>Ecdysozoa</taxon>
        <taxon>Arthropoda</taxon>
        <taxon>Hexapoda</taxon>
        <taxon>Collembola</taxon>
        <taxon>Entomobryomorpha</taxon>
        <taxon>Entomobryoidea</taxon>
        <taxon>Orchesellidae</taxon>
        <taxon>Orchesellinae</taxon>
        <taxon>Orchesella</taxon>
    </lineage>
</organism>
<dbReference type="Pfam" id="PF26054">
    <property type="entry name" value="PHD_G2E3"/>
    <property type="match status" value="1"/>
</dbReference>
<evidence type="ECO:0000259" key="12">
    <source>
        <dbReference type="PROSITE" id="PS51805"/>
    </source>
</evidence>
<keyword evidence="14" id="KW-1185">Reference proteome</keyword>
<dbReference type="InterPro" id="IPR013083">
    <property type="entry name" value="Znf_RING/FYVE/PHD"/>
</dbReference>
<name>A0A1D2MG15_ORCCI</name>
<dbReference type="GO" id="GO:0005634">
    <property type="term" value="C:nucleus"/>
    <property type="evidence" value="ECO:0007669"/>
    <property type="project" value="TreeGrafter"/>
</dbReference>
<dbReference type="SUPFAM" id="SSF57903">
    <property type="entry name" value="FYVE/PHD zinc finger"/>
    <property type="match status" value="1"/>
</dbReference>
<evidence type="ECO:0000256" key="8">
    <source>
        <dbReference type="ARBA" id="ARBA00023242"/>
    </source>
</evidence>
<feature type="domain" description="RING-type" evidence="11">
    <location>
        <begin position="187"/>
        <end position="233"/>
    </location>
</feature>
<evidence type="ECO:0000256" key="4">
    <source>
        <dbReference type="ARBA" id="ARBA00022723"/>
    </source>
</evidence>
<reference evidence="13 14" key="1">
    <citation type="journal article" date="2016" name="Genome Biol. Evol.">
        <title>Gene Family Evolution Reflects Adaptation to Soil Environmental Stressors in the Genome of the Collembolan Orchesella cincta.</title>
        <authorList>
            <person name="Faddeeva-Vakhrusheva A."/>
            <person name="Derks M.F."/>
            <person name="Anvar S.Y."/>
            <person name="Agamennone V."/>
            <person name="Suring W."/>
            <person name="Smit S."/>
            <person name="van Straalen N.M."/>
            <person name="Roelofs D."/>
        </authorList>
    </citation>
    <scope>NUCLEOTIDE SEQUENCE [LARGE SCALE GENOMIC DNA]</scope>
    <source>
        <tissue evidence="13">Mixed pool</tissue>
    </source>
</reference>
<feature type="domain" description="PHD-type" evidence="12">
    <location>
        <begin position="58"/>
        <end position="173"/>
    </location>
</feature>
<keyword evidence="6" id="KW-0833">Ubl conjugation pathway</keyword>
<protein>
    <submittedName>
        <fullName evidence="13">G2/M phase-specific E3 ubiquitin-protein ligase</fullName>
    </submittedName>
</protein>
<comment type="subcellular location">
    <subcellularLocation>
        <location evidence="1">Nucleus</location>
    </subcellularLocation>
</comment>
<evidence type="ECO:0000313" key="14">
    <source>
        <dbReference type="Proteomes" id="UP000094527"/>
    </source>
</evidence>
<dbReference type="EMBL" id="LJIJ01001380">
    <property type="protein sequence ID" value="ODM91913.1"/>
    <property type="molecule type" value="Genomic_DNA"/>
</dbReference>
<dbReference type="OrthoDB" id="512616at2759"/>
<dbReference type="Pfam" id="PF13771">
    <property type="entry name" value="zf-HC5HC2H"/>
    <property type="match status" value="1"/>
</dbReference>
<evidence type="ECO:0000256" key="3">
    <source>
        <dbReference type="ARBA" id="ARBA00022679"/>
    </source>
</evidence>
<dbReference type="PROSITE" id="PS50089">
    <property type="entry name" value="ZF_RING_2"/>
    <property type="match status" value="1"/>
</dbReference>
<dbReference type="InterPro" id="IPR042013">
    <property type="entry name" value="PHF7/G2E3_ePHD"/>
</dbReference>